<dbReference type="EMBL" id="CAJOBB010027340">
    <property type="protein sequence ID" value="CAF4422286.1"/>
    <property type="molecule type" value="Genomic_DNA"/>
</dbReference>
<reference evidence="1" key="1">
    <citation type="submission" date="2021-02" db="EMBL/GenBank/DDBJ databases">
        <authorList>
            <person name="Nowell W R."/>
        </authorList>
    </citation>
    <scope>NUCLEOTIDE SEQUENCE</scope>
</reference>
<accession>A0A820QNX2</accession>
<comment type="caution">
    <text evidence="1">The sequence shown here is derived from an EMBL/GenBank/DDBJ whole genome shotgun (WGS) entry which is preliminary data.</text>
</comment>
<organism evidence="1 2">
    <name type="scientific">Adineta steineri</name>
    <dbReference type="NCBI Taxonomy" id="433720"/>
    <lineage>
        <taxon>Eukaryota</taxon>
        <taxon>Metazoa</taxon>
        <taxon>Spiralia</taxon>
        <taxon>Gnathifera</taxon>
        <taxon>Rotifera</taxon>
        <taxon>Eurotatoria</taxon>
        <taxon>Bdelloidea</taxon>
        <taxon>Adinetida</taxon>
        <taxon>Adinetidae</taxon>
        <taxon>Adineta</taxon>
    </lineage>
</organism>
<feature type="non-terminal residue" evidence="1">
    <location>
        <position position="1"/>
    </location>
</feature>
<proteinExistence type="predicted"/>
<name>A0A820QNX2_9BILA</name>
<sequence length="123" mass="14587">FVRFAGRRFEINEKHLLFIHNPIFQMAILEIRRVIHEYQRLTLLPQLFSGASLSFNDLETTVNEHTTDIIEYTKKFYNHIKTILNMTRETSGKKLHAILKCLNEDTLMFNTASASLYEQRIRK</sequence>
<dbReference type="AlphaFoldDB" id="A0A820QNX2"/>
<evidence type="ECO:0000313" key="1">
    <source>
        <dbReference type="EMBL" id="CAF4422286.1"/>
    </source>
</evidence>
<gene>
    <name evidence="1" type="ORF">KXQ929_LOCUS52265</name>
</gene>
<evidence type="ECO:0000313" key="2">
    <source>
        <dbReference type="Proteomes" id="UP000663868"/>
    </source>
</evidence>
<protein>
    <submittedName>
        <fullName evidence="1">Uncharacterized protein</fullName>
    </submittedName>
</protein>
<dbReference type="Proteomes" id="UP000663868">
    <property type="component" value="Unassembled WGS sequence"/>
</dbReference>